<reference evidence="1" key="1">
    <citation type="journal article" date="2020" name="Nature">
        <title>Giant virus diversity and host interactions through global metagenomics.</title>
        <authorList>
            <person name="Schulz F."/>
            <person name="Roux S."/>
            <person name="Paez-Espino D."/>
            <person name="Jungbluth S."/>
            <person name="Walsh D.A."/>
            <person name="Denef V.J."/>
            <person name="McMahon K.D."/>
            <person name="Konstantinidis K.T."/>
            <person name="Eloe-Fadrosh E.A."/>
            <person name="Kyrpides N.C."/>
            <person name="Woyke T."/>
        </authorList>
    </citation>
    <scope>NUCLEOTIDE SEQUENCE</scope>
    <source>
        <strain evidence="1">GVMAG-S-ERX555997-44</strain>
    </source>
</reference>
<proteinExistence type="predicted"/>
<name>A0A6C0FCM0_9ZZZZ</name>
<accession>A0A6C0FCM0</accession>
<dbReference type="AlphaFoldDB" id="A0A6C0FCM0"/>
<evidence type="ECO:0000313" key="1">
    <source>
        <dbReference type="EMBL" id="QHT37640.1"/>
    </source>
</evidence>
<dbReference type="EMBL" id="MN738802">
    <property type="protein sequence ID" value="QHT37640.1"/>
    <property type="molecule type" value="Genomic_DNA"/>
</dbReference>
<organism evidence="1">
    <name type="scientific">viral metagenome</name>
    <dbReference type="NCBI Taxonomy" id="1070528"/>
    <lineage>
        <taxon>unclassified sequences</taxon>
        <taxon>metagenomes</taxon>
        <taxon>organismal metagenomes</taxon>
    </lineage>
</organism>
<protein>
    <submittedName>
        <fullName evidence="1">Uncharacterized protein</fullName>
    </submittedName>
</protein>
<sequence length="138" mass="16744">MSFVHLCWKINDEKIKKSKRKRKNDMLEREIERNLDTTFDSNNFYNKLTEQTKFTEESNQSNMNLINFRDSIEINVENRNNNREILEKRLNNRDKMANGWINPFLPTNQYLKDISNEDKFLRPKNTNQINKEKNTIKN</sequence>